<protein>
    <recommendedName>
        <fullName evidence="2">Tc1-like transposase DDE domain-containing protein</fullName>
    </recommendedName>
</protein>
<evidence type="ECO:0000313" key="4">
    <source>
        <dbReference type="Proteomes" id="UP001274896"/>
    </source>
</evidence>
<evidence type="ECO:0000259" key="2">
    <source>
        <dbReference type="Pfam" id="PF13358"/>
    </source>
</evidence>
<dbReference type="EMBL" id="JAUCMX010000004">
    <property type="protein sequence ID" value="KAK3547923.1"/>
    <property type="molecule type" value="Genomic_DNA"/>
</dbReference>
<comment type="caution">
    <text evidence="3">The sequence shown here is derived from an EMBL/GenBank/DDBJ whole genome shotgun (WGS) entry which is preliminary data.</text>
</comment>
<dbReference type="GO" id="GO:0003676">
    <property type="term" value="F:nucleic acid binding"/>
    <property type="evidence" value="ECO:0007669"/>
    <property type="project" value="InterPro"/>
</dbReference>
<evidence type="ECO:0000256" key="1">
    <source>
        <dbReference type="SAM" id="MobiDB-lite"/>
    </source>
</evidence>
<feature type="region of interest" description="Disordered" evidence="1">
    <location>
        <begin position="243"/>
        <end position="262"/>
    </location>
</feature>
<accession>A0AAE0VC20</accession>
<dbReference type="Proteomes" id="UP001274896">
    <property type="component" value="Unassembled WGS sequence"/>
</dbReference>
<sequence length="324" mass="37116">MMMMMFSVLRHIPHAEMWKKMRFISHISNLADVQSVRTATLRIHLQVYMLYISVESSVRVVFDAGQNGVGLGHLVPVKGTLNSSAYQDNLDNFMLPTLREEFGDGSFLFQHDCTPVHKARSIKTWMSEFGVEELDWPAQSPDLNLTEHLWDELEWRLVIMDYRKTGQETGIRPVRDADEDSFELHSVDLELEAVEKQTRNLQVKQAQLQQRKAMLESPSAPRTWPAQFSFTPAPGNHAAWMQQQRKARAKPRPRTAPPPVPPVFEISTRNHFAPLRETECDAVPAILNKNIGAVVLHAGTNDIRLRQTEILKKDFRSLVEKITE</sequence>
<organism evidence="3 4">
    <name type="scientific">Hemibagrus guttatus</name>
    <dbReference type="NCBI Taxonomy" id="175788"/>
    <lineage>
        <taxon>Eukaryota</taxon>
        <taxon>Metazoa</taxon>
        <taxon>Chordata</taxon>
        <taxon>Craniata</taxon>
        <taxon>Vertebrata</taxon>
        <taxon>Euteleostomi</taxon>
        <taxon>Actinopterygii</taxon>
        <taxon>Neopterygii</taxon>
        <taxon>Teleostei</taxon>
        <taxon>Ostariophysi</taxon>
        <taxon>Siluriformes</taxon>
        <taxon>Bagridae</taxon>
        <taxon>Hemibagrus</taxon>
    </lineage>
</organism>
<gene>
    <name evidence="3" type="ORF">QTP70_001001</name>
</gene>
<dbReference type="Pfam" id="PF13358">
    <property type="entry name" value="DDE_3"/>
    <property type="match status" value="1"/>
</dbReference>
<name>A0AAE0VC20_9TELE</name>
<dbReference type="AlphaFoldDB" id="A0AAE0VC20"/>
<reference evidence="3" key="1">
    <citation type="submission" date="2023-06" db="EMBL/GenBank/DDBJ databases">
        <title>Male Hemibagrus guttatus genome.</title>
        <authorList>
            <person name="Bian C."/>
        </authorList>
    </citation>
    <scope>NUCLEOTIDE SEQUENCE</scope>
    <source>
        <strain evidence="3">Male_cb2023</strain>
        <tissue evidence="3">Muscle</tissue>
    </source>
</reference>
<evidence type="ECO:0000313" key="3">
    <source>
        <dbReference type="EMBL" id="KAK3547923.1"/>
    </source>
</evidence>
<keyword evidence="4" id="KW-1185">Reference proteome</keyword>
<dbReference type="Gene3D" id="3.30.420.10">
    <property type="entry name" value="Ribonuclease H-like superfamily/Ribonuclease H"/>
    <property type="match status" value="1"/>
</dbReference>
<dbReference type="InterPro" id="IPR038717">
    <property type="entry name" value="Tc1-like_DDE_dom"/>
</dbReference>
<dbReference type="InterPro" id="IPR036397">
    <property type="entry name" value="RNaseH_sf"/>
</dbReference>
<feature type="domain" description="Tc1-like transposase DDE" evidence="2">
    <location>
        <begin position="77"/>
        <end position="154"/>
    </location>
</feature>
<proteinExistence type="predicted"/>